<evidence type="ECO:0000256" key="11">
    <source>
        <dbReference type="SAM" id="Phobius"/>
    </source>
</evidence>
<keyword evidence="4" id="KW-0999">Mitochondrion inner membrane</keyword>
<evidence type="ECO:0000256" key="10">
    <source>
        <dbReference type="SAM" id="MobiDB-lite"/>
    </source>
</evidence>
<accession>A0AA85JVP2</accession>
<comment type="similarity">
    <text evidence="2 9">Belongs to the OXA1/ALB3/YidC family.</text>
</comment>
<evidence type="ECO:0000256" key="8">
    <source>
        <dbReference type="ARBA" id="ARBA00023136"/>
    </source>
</evidence>
<evidence type="ECO:0000256" key="1">
    <source>
        <dbReference type="ARBA" id="ARBA00004448"/>
    </source>
</evidence>
<evidence type="ECO:0000256" key="3">
    <source>
        <dbReference type="ARBA" id="ARBA00022692"/>
    </source>
</evidence>
<dbReference type="CDD" id="cd20069">
    <property type="entry name" value="5TM_Oxa1-like"/>
    <property type="match status" value="1"/>
</dbReference>
<keyword evidence="5" id="KW-0809">Transit peptide</keyword>
<dbReference type="AlphaFoldDB" id="A0AA85JVP2"/>
<dbReference type="NCBIfam" id="TIGR03592">
    <property type="entry name" value="yidC_oxa1_cterm"/>
    <property type="match status" value="1"/>
</dbReference>
<protein>
    <recommendedName>
        <fullName evidence="12">Membrane insertase YidC/Oxa/ALB C-terminal domain-containing protein</fullName>
    </recommendedName>
</protein>
<evidence type="ECO:0000256" key="6">
    <source>
        <dbReference type="ARBA" id="ARBA00022989"/>
    </source>
</evidence>
<comment type="subcellular location">
    <subcellularLocation>
        <location evidence="9">Membrane</location>
        <topology evidence="9">Multi-pass membrane protein</topology>
    </subcellularLocation>
    <subcellularLocation>
        <location evidence="1">Mitochondrion inner membrane</location>
        <topology evidence="1">Multi-pass membrane protein</topology>
    </subcellularLocation>
</comment>
<evidence type="ECO:0000313" key="13">
    <source>
        <dbReference type="Proteomes" id="UP000050795"/>
    </source>
</evidence>
<evidence type="ECO:0000256" key="5">
    <source>
        <dbReference type="ARBA" id="ARBA00022946"/>
    </source>
</evidence>
<proteinExistence type="inferred from homology"/>
<dbReference type="InterPro" id="IPR001708">
    <property type="entry name" value="YidC/ALB3/OXA1/COX18"/>
</dbReference>
<keyword evidence="13" id="KW-1185">Reference proteome</keyword>
<keyword evidence="8 11" id="KW-0472">Membrane</keyword>
<dbReference type="GO" id="GO:0005743">
    <property type="term" value="C:mitochondrial inner membrane"/>
    <property type="evidence" value="ECO:0007669"/>
    <property type="project" value="UniProtKB-SubCell"/>
</dbReference>
<feature type="transmembrane region" description="Helical" evidence="11">
    <location>
        <begin position="216"/>
        <end position="233"/>
    </location>
</feature>
<sequence>MLRMREITRVIPTMLFARHAFRAAPTICKLSTSIQLSTASTSYLPPAPLPPPKEIVLNSLGEPTLASLGLNSYWPSGWYQSLLEALHVHLELPWWVAITTTTVIIRLCLFPLMVRQRRNLAKFTDAMPQFTILQERLTHARLSGNYIEVMRTSQEMQKFMSTNNLNPLQSFKYIFVQVPIFLSVFTGIRGLVNLPVESMQTGGIGWFTDLTIADPYYILPIMSMTTLLVTFESAAEMPSPNVQPIVRVIMRGVPVIGFFFVMNMPSALVWYWTVSNILAFIQTLVLRQPAVRSFLNIPVPRTPPVLQKKRGFLDGFKESMNNSRLITEMETRERVNAKTWQKAGLKGAPTTYMSDPTKSTSQPKTVSAPGRIIDVQLDTKKKAVGR</sequence>
<name>A0AA85JVP2_TRIRE</name>
<keyword evidence="7" id="KW-0496">Mitochondrion</keyword>
<feature type="transmembrane region" description="Helical" evidence="11">
    <location>
        <begin position="173"/>
        <end position="196"/>
    </location>
</feature>
<evidence type="ECO:0000259" key="12">
    <source>
        <dbReference type="Pfam" id="PF02096"/>
    </source>
</evidence>
<keyword evidence="6 11" id="KW-1133">Transmembrane helix</keyword>
<evidence type="ECO:0000256" key="9">
    <source>
        <dbReference type="RuleBase" id="RU003945"/>
    </source>
</evidence>
<evidence type="ECO:0000256" key="7">
    <source>
        <dbReference type="ARBA" id="ARBA00023128"/>
    </source>
</evidence>
<dbReference type="PANTHER" id="PTHR12428">
    <property type="entry name" value="OXA1"/>
    <property type="match status" value="1"/>
</dbReference>
<evidence type="ECO:0000256" key="4">
    <source>
        <dbReference type="ARBA" id="ARBA00022792"/>
    </source>
</evidence>
<feature type="domain" description="Membrane insertase YidC/Oxa/ALB C-terminal" evidence="12">
    <location>
        <begin position="94"/>
        <end position="287"/>
    </location>
</feature>
<dbReference type="InterPro" id="IPR028055">
    <property type="entry name" value="YidC/Oxa/ALB_C"/>
</dbReference>
<dbReference type="WBParaSite" id="TREG1_48510.1">
    <property type="protein sequence ID" value="TREG1_48510.1"/>
    <property type="gene ID" value="TREG1_48510"/>
</dbReference>
<reference evidence="14" key="2">
    <citation type="submission" date="2023-11" db="UniProtKB">
        <authorList>
            <consortium name="WormBaseParasite"/>
        </authorList>
    </citation>
    <scope>IDENTIFICATION</scope>
</reference>
<dbReference type="PANTHER" id="PTHR12428:SF66">
    <property type="entry name" value="MITOCHONDRIAL INNER MEMBRANE PROTEIN OXA1L"/>
    <property type="match status" value="1"/>
</dbReference>
<dbReference type="GO" id="GO:0032979">
    <property type="term" value="P:protein insertion into mitochondrial inner membrane from matrix"/>
    <property type="evidence" value="ECO:0007669"/>
    <property type="project" value="TreeGrafter"/>
</dbReference>
<evidence type="ECO:0000313" key="14">
    <source>
        <dbReference type="WBParaSite" id="TREG1_48510.1"/>
    </source>
</evidence>
<feature type="region of interest" description="Disordered" evidence="10">
    <location>
        <begin position="348"/>
        <end position="369"/>
    </location>
</feature>
<dbReference type="Proteomes" id="UP000050795">
    <property type="component" value="Unassembled WGS sequence"/>
</dbReference>
<evidence type="ECO:0000256" key="2">
    <source>
        <dbReference type="ARBA" id="ARBA00009877"/>
    </source>
</evidence>
<dbReference type="Pfam" id="PF02096">
    <property type="entry name" value="60KD_IMP"/>
    <property type="match status" value="1"/>
</dbReference>
<feature type="transmembrane region" description="Helical" evidence="11">
    <location>
        <begin position="92"/>
        <end position="114"/>
    </location>
</feature>
<keyword evidence="3 9" id="KW-0812">Transmembrane</keyword>
<feature type="compositionally biased region" description="Polar residues" evidence="10">
    <location>
        <begin position="351"/>
        <end position="365"/>
    </location>
</feature>
<dbReference type="GO" id="GO:0032977">
    <property type="term" value="F:membrane insertase activity"/>
    <property type="evidence" value="ECO:0007669"/>
    <property type="project" value="InterPro"/>
</dbReference>
<reference evidence="13" key="1">
    <citation type="submission" date="2022-06" db="EMBL/GenBank/DDBJ databases">
        <authorList>
            <person name="Berger JAMES D."/>
            <person name="Berger JAMES D."/>
        </authorList>
    </citation>
    <scope>NUCLEOTIDE SEQUENCE [LARGE SCALE GENOMIC DNA]</scope>
</reference>
<organism evidence="13 14">
    <name type="scientific">Trichobilharzia regenti</name>
    <name type="common">Nasal bird schistosome</name>
    <dbReference type="NCBI Taxonomy" id="157069"/>
    <lineage>
        <taxon>Eukaryota</taxon>
        <taxon>Metazoa</taxon>
        <taxon>Spiralia</taxon>
        <taxon>Lophotrochozoa</taxon>
        <taxon>Platyhelminthes</taxon>
        <taxon>Trematoda</taxon>
        <taxon>Digenea</taxon>
        <taxon>Strigeidida</taxon>
        <taxon>Schistosomatoidea</taxon>
        <taxon>Schistosomatidae</taxon>
        <taxon>Trichobilharzia</taxon>
    </lineage>
</organism>